<proteinExistence type="predicted"/>
<dbReference type="InterPro" id="IPR036526">
    <property type="entry name" value="C-N_Hydrolase_sf"/>
</dbReference>
<dbReference type="RefSeq" id="WP_160408323.1">
    <property type="nucleotide sequence ID" value="NZ_WSES01000003.1"/>
</dbReference>
<dbReference type="Gene3D" id="3.60.110.10">
    <property type="entry name" value="Carbon-nitrogen hydrolase"/>
    <property type="match status" value="2"/>
</dbReference>
<protein>
    <recommendedName>
        <fullName evidence="3">CN hydrolase domain-containing protein</fullName>
    </recommendedName>
</protein>
<evidence type="ECO:0000313" key="1">
    <source>
        <dbReference type="EMBL" id="MVW60107.1"/>
    </source>
</evidence>
<comment type="caution">
    <text evidence="1">The sequence shown here is derived from an EMBL/GenBank/DDBJ whole genome shotgun (WGS) entry which is preliminary data.</text>
</comment>
<dbReference type="EMBL" id="WSES01000003">
    <property type="protein sequence ID" value="MVW60107.1"/>
    <property type="molecule type" value="Genomic_DNA"/>
</dbReference>
<sequence length="605" mass="68166">MATNIKLNIRKSSLRLTDELLTVRLIQNDSHRVTIGNLDGLKRSSETATSDEIQEFNGLLQDVPTTDLTVMSYHPAIANNPGAVRNYAGKRHVVALAGTIEKRNVTYIASGGKLYEQNKLSLASEDGDLDCQPGDELMIFKGDRECVSWAVLNCHEYTHIDILRALQDYEIELLVVVTYNAASRLYWEYARADVHRLFCFVVIVNVGELGGSGVFAPFRRIGKEKNATLSTAGQMFGARGSAEVDASMKLEIGCLRQLRETYRTKGFPEKAARDGRDVILPSQRFLHTFDVSPGVPQARPRQIDNFSWNSKNPVIAFCQLDSLSIETYRKTGYRLDKADNEVAFFKQRLTAKLHELMLRCRLREEPANLDFLVMPEVFVPRSFLPELIAFSKANKTIVIAGLDYPDDENANECVIIHPDRPEGVTTFYRKITRSQYDAQGSADPEDRQPLKRGSELLRFTNDSGASFGVLICYDYSHLELIERLNLGDGAEPLDILFVVSHNPFGDLYRSCCIADSHRFYQHIVMCNVAEFGGSGIFAPRREPGSRQVLCEVGKGIEATGLHQLDLDMQRAMRATADNKLQHGKFMRKPGIFQERFTFEKVLKED</sequence>
<evidence type="ECO:0000313" key="2">
    <source>
        <dbReference type="Proteomes" id="UP000443353"/>
    </source>
</evidence>
<keyword evidence="2" id="KW-1185">Reference proteome</keyword>
<dbReference type="SUPFAM" id="SSF56317">
    <property type="entry name" value="Carbon-nitrogen hydrolase"/>
    <property type="match status" value="2"/>
</dbReference>
<gene>
    <name evidence="1" type="ORF">GPY61_09190</name>
</gene>
<organism evidence="1 2">
    <name type="scientific">Massilia cellulosiltytica</name>
    <dbReference type="NCBI Taxonomy" id="2683234"/>
    <lineage>
        <taxon>Bacteria</taxon>
        <taxon>Pseudomonadati</taxon>
        <taxon>Pseudomonadota</taxon>
        <taxon>Betaproteobacteria</taxon>
        <taxon>Burkholderiales</taxon>
        <taxon>Oxalobacteraceae</taxon>
        <taxon>Telluria group</taxon>
        <taxon>Massilia</taxon>
    </lineage>
</organism>
<dbReference type="Proteomes" id="UP000443353">
    <property type="component" value="Unassembled WGS sequence"/>
</dbReference>
<name>A0A7X3K751_9BURK</name>
<accession>A0A7X3K751</accession>
<evidence type="ECO:0008006" key="3">
    <source>
        <dbReference type="Google" id="ProtNLM"/>
    </source>
</evidence>
<reference evidence="1 2" key="1">
    <citation type="submission" date="2019-12" db="EMBL/GenBank/DDBJ databases">
        <authorList>
            <person name="Li C."/>
            <person name="Zhao J."/>
        </authorList>
    </citation>
    <scope>NUCLEOTIDE SEQUENCE [LARGE SCALE GENOMIC DNA]</scope>
    <source>
        <strain evidence="1 2">NEAU-DD11</strain>
    </source>
</reference>
<dbReference type="AlphaFoldDB" id="A0A7X3K751"/>